<dbReference type="Pfam" id="PF01112">
    <property type="entry name" value="Asparaginase_2"/>
    <property type="match status" value="1"/>
</dbReference>
<proteinExistence type="predicted"/>
<feature type="region of interest" description="Disordered" evidence="8">
    <location>
        <begin position="205"/>
        <end position="231"/>
    </location>
</feature>
<evidence type="ECO:0000256" key="1">
    <source>
        <dbReference type="ARBA" id="ARBA00022670"/>
    </source>
</evidence>
<evidence type="ECO:0000256" key="8">
    <source>
        <dbReference type="SAM" id="MobiDB-lite"/>
    </source>
</evidence>
<reference evidence="10 11" key="1">
    <citation type="submission" date="2018-11" db="EMBL/GenBank/DDBJ databases">
        <title>Lysobacter cryohumiis sp. nov., isolated from soil in the Tianshan Mountains, Xinjiang, China.</title>
        <authorList>
            <person name="Luo Y."/>
            <person name="Sheng H."/>
        </authorList>
    </citation>
    <scope>NUCLEOTIDE SEQUENCE [LARGE SCALE GENOMIC DNA]</scope>
    <source>
        <strain evidence="10 11">ZS60</strain>
    </source>
</reference>
<evidence type="ECO:0000256" key="7">
    <source>
        <dbReference type="PIRSR" id="PIRSR600246-3"/>
    </source>
</evidence>
<feature type="binding site" evidence="6">
    <location>
        <begin position="289"/>
        <end position="292"/>
    </location>
    <ligand>
        <name>substrate</name>
    </ligand>
</feature>
<comment type="caution">
    <text evidence="10">The sequence shown here is derived from an EMBL/GenBank/DDBJ whole genome shotgun (WGS) entry which is preliminary data.</text>
</comment>
<dbReference type="Gene3D" id="3.60.20.30">
    <property type="entry name" value="(Glycosyl)asparaginase"/>
    <property type="match status" value="1"/>
</dbReference>
<dbReference type="GO" id="GO:0008233">
    <property type="term" value="F:peptidase activity"/>
    <property type="evidence" value="ECO:0007669"/>
    <property type="project" value="UniProtKB-KW"/>
</dbReference>
<feature type="signal peptide" evidence="9">
    <location>
        <begin position="1"/>
        <end position="44"/>
    </location>
</feature>
<keyword evidence="11" id="KW-1185">Reference proteome</keyword>
<dbReference type="EMBL" id="RIBS01000003">
    <property type="protein sequence ID" value="RNF84184.1"/>
    <property type="molecule type" value="Genomic_DNA"/>
</dbReference>
<dbReference type="PANTHER" id="PTHR10188:SF6">
    <property type="entry name" value="N(4)-(BETA-N-ACETYLGLUCOSAMINYL)-L-ASPARAGINASE"/>
    <property type="match status" value="1"/>
</dbReference>
<evidence type="ECO:0000256" key="2">
    <source>
        <dbReference type="ARBA" id="ARBA00022801"/>
    </source>
</evidence>
<evidence type="ECO:0000256" key="4">
    <source>
        <dbReference type="ARBA" id="ARBA00069124"/>
    </source>
</evidence>
<evidence type="ECO:0000256" key="9">
    <source>
        <dbReference type="SAM" id="SignalP"/>
    </source>
</evidence>
<evidence type="ECO:0000256" key="3">
    <source>
        <dbReference type="ARBA" id="ARBA00022813"/>
    </source>
</evidence>
<evidence type="ECO:0000313" key="10">
    <source>
        <dbReference type="EMBL" id="RNF84184.1"/>
    </source>
</evidence>
<keyword evidence="2" id="KW-0378">Hydrolase</keyword>
<gene>
    <name evidence="10" type="ORF">EER27_07225</name>
</gene>
<feature type="site" description="Cleavage; by autolysis" evidence="7">
    <location>
        <begin position="238"/>
        <end position="239"/>
    </location>
</feature>
<dbReference type="PANTHER" id="PTHR10188">
    <property type="entry name" value="L-ASPARAGINASE"/>
    <property type="match status" value="1"/>
</dbReference>
<organism evidence="10 11">
    <name type="scientific">Montanilutibacter psychrotolerans</name>
    <dbReference type="NCBI Taxonomy" id="1327343"/>
    <lineage>
        <taxon>Bacteria</taxon>
        <taxon>Pseudomonadati</taxon>
        <taxon>Pseudomonadota</taxon>
        <taxon>Gammaproteobacteria</taxon>
        <taxon>Lysobacterales</taxon>
        <taxon>Lysobacteraceae</taxon>
        <taxon>Montanilutibacter</taxon>
    </lineage>
</organism>
<dbReference type="AlphaFoldDB" id="A0A3M8SY52"/>
<sequence>MSCTATRRAPGAMLGRCTPEPAMRRTSTPLLAAALALAAMAAHAESAPAPGGAAVPGKPRIALVIHGGAGYVAPASLTEADRRGFHADLDRALDAGNAILTAGGSALDAVQAAVVVMEESPRFNAGKGAVFNAQGGHELDASIMEGHTRRAGAVAGVTTVRNPVVLARAVMESSAHVMLAGAGAEAFADGRPEIERVPNTWFDTEHRRRGLEKARQEEASGQASRGHGDGDGAPAYFGTVGAVALDAQGHIAAATSTGGMTNKKWGRVGDSPVIGAGTWADARCGVSGTGWGEFYIRNAVAHDICARVAYRGDSLTVAAEEVVNAIVPAHGGNGGAIALDSDGNIAMPFNTGSMFRGWIRPDGTRGTAIHEAE</sequence>
<feature type="region of interest" description="Disordered" evidence="8">
    <location>
        <begin position="1"/>
        <end position="21"/>
    </location>
</feature>
<keyword evidence="1" id="KW-0645">Protease</keyword>
<evidence type="ECO:0000256" key="6">
    <source>
        <dbReference type="PIRSR" id="PIRSR600246-2"/>
    </source>
</evidence>
<dbReference type="OrthoDB" id="9780217at2"/>
<feature type="chain" id="PRO_5018209514" description="Isoaspartyl peptidase" evidence="9">
    <location>
        <begin position="45"/>
        <end position="373"/>
    </location>
</feature>
<dbReference type="GO" id="GO:0016811">
    <property type="term" value="F:hydrolase activity, acting on carbon-nitrogen (but not peptide) bonds, in linear amides"/>
    <property type="evidence" value="ECO:0007669"/>
    <property type="project" value="UniProtKB-ARBA"/>
</dbReference>
<dbReference type="InterPro" id="IPR000246">
    <property type="entry name" value="Peptidase_T2"/>
</dbReference>
<dbReference type="GO" id="GO:0006508">
    <property type="term" value="P:proteolysis"/>
    <property type="evidence" value="ECO:0007669"/>
    <property type="project" value="UniProtKB-KW"/>
</dbReference>
<feature type="binding site" evidence="6">
    <location>
        <begin position="267"/>
        <end position="270"/>
    </location>
    <ligand>
        <name>substrate</name>
    </ligand>
</feature>
<dbReference type="SUPFAM" id="SSF56235">
    <property type="entry name" value="N-terminal nucleophile aminohydrolases (Ntn hydrolases)"/>
    <property type="match status" value="1"/>
</dbReference>
<protein>
    <recommendedName>
        <fullName evidence="4">Isoaspartyl peptidase</fullName>
    </recommendedName>
</protein>
<keyword evidence="3" id="KW-0068">Autocatalytic cleavage</keyword>
<feature type="active site" description="Nucleophile" evidence="5">
    <location>
        <position position="239"/>
    </location>
</feature>
<dbReference type="Proteomes" id="UP000267049">
    <property type="component" value="Unassembled WGS sequence"/>
</dbReference>
<evidence type="ECO:0000256" key="5">
    <source>
        <dbReference type="PIRSR" id="PIRSR600246-1"/>
    </source>
</evidence>
<dbReference type="FunFam" id="3.60.20.30:FF:000001">
    <property type="entry name" value="Isoaspartyl peptidase/L-asparaginase"/>
    <property type="match status" value="1"/>
</dbReference>
<evidence type="ECO:0000313" key="11">
    <source>
        <dbReference type="Proteomes" id="UP000267049"/>
    </source>
</evidence>
<keyword evidence="9" id="KW-0732">Signal</keyword>
<dbReference type="InterPro" id="IPR029055">
    <property type="entry name" value="Ntn_hydrolases_N"/>
</dbReference>
<name>A0A3M8SY52_9GAMM</name>
<accession>A0A3M8SY52</accession>
<feature type="compositionally biased region" description="Basic and acidic residues" evidence="8">
    <location>
        <begin position="205"/>
        <end position="218"/>
    </location>
</feature>
<dbReference type="CDD" id="cd04701">
    <property type="entry name" value="Asparaginase_2"/>
    <property type="match status" value="1"/>
</dbReference>